<evidence type="ECO:0008006" key="3">
    <source>
        <dbReference type="Google" id="ProtNLM"/>
    </source>
</evidence>
<name>A0A164YBS3_9AGAM</name>
<sequence length="490" mass="55569">MALRSVCQLWNHILLSESSYWSTIGICEDTCWEWIEMMIERAKSKPLTLAIGINRPENPKPSPWMEEISSHLAPYLQKCEEINLSLPMKGLKIVLDRWNVFATPMLRTLKLGLKADSSTNTNITFLDLSSIHMLSAKPIPLTSLSLFCRATIPHINAARMPHLKELTVTLSRIPNGRDGLNQILSTLGELERLHVLDSDPFSFHDLLGRSNLKSVHLTAGCVIMQTPPKQSFDAKITSMVLNCAFVIEGNFDVFIDCLDGLHALEDLQIVSRGWLALQRDHITFTFFTRTRSGLQKLRCLDVRVEKGYGWVPFSILTKFELPSLNVLQLHKSVSTSQRGSNHDLEIDLFVPHLRHMTFPALRHLKLDFLQETMISTFLESSPALEYICGKDTVNPPSEFLNLLIPTLHDDVSWTIHSPHLRGIDFEFEAPNVEPTSHSASDSDEDEDTFEDMRDRYNDVLVLMIDFRNSLAEFGLCPTLHVDSGPILSKR</sequence>
<evidence type="ECO:0000313" key="2">
    <source>
        <dbReference type="Proteomes" id="UP000076722"/>
    </source>
</evidence>
<dbReference type="Gene3D" id="3.80.10.10">
    <property type="entry name" value="Ribonuclease Inhibitor"/>
    <property type="match status" value="1"/>
</dbReference>
<protein>
    <recommendedName>
        <fullName evidence="3">F-box domain-containing protein</fullName>
    </recommendedName>
</protein>
<organism evidence="1 2">
    <name type="scientific">Sistotremastrum niveocremeum HHB9708</name>
    <dbReference type="NCBI Taxonomy" id="1314777"/>
    <lineage>
        <taxon>Eukaryota</taxon>
        <taxon>Fungi</taxon>
        <taxon>Dikarya</taxon>
        <taxon>Basidiomycota</taxon>
        <taxon>Agaricomycotina</taxon>
        <taxon>Agaricomycetes</taxon>
        <taxon>Sistotremastrales</taxon>
        <taxon>Sistotremastraceae</taxon>
        <taxon>Sertulicium</taxon>
        <taxon>Sertulicium niveocremeum</taxon>
    </lineage>
</organism>
<keyword evidence="2" id="KW-1185">Reference proteome</keyword>
<reference evidence="1 2" key="1">
    <citation type="journal article" date="2016" name="Mol. Biol. Evol.">
        <title>Comparative Genomics of Early-Diverging Mushroom-Forming Fungi Provides Insights into the Origins of Lignocellulose Decay Capabilities.</title>
        <authorList>
            <person name="Nagy L.G."/>
            <person name="Riley R."/>
            <person name="Tritt A."/>
            <person name="Adam C."/>
            <person name="Daum C."/>
            <person name="Floudas D."/>
            <person name="Sun H."/>
            <person name="Yadav J.S."/>
            <person name="Pangilinan J."/>
            <person name="Larsson K.H."/>
            <person name="Matsuura K."/>
            <person name="Barry K."/>
            <person name="Labutti K."/>
            <person name="Kuo R."/>
            <person name="Ohm R.A."/>
            <person name="Bhattacharya S.S."/>
            <person name="Shirouzu T."/>
            <person name="Yoshinaga Y."/>
            <person name="Martin F.M."/>
            <person name="Grigoriev I.V."/>
            <person name="Hibbett D.S."/>
        </authorList>
    </citation>
    <scope>NUCLEOTIDE SEQUENCE [LARGE SCALE GENOMIC DNA]</scope>
    <source>
        <strain evidence="1 2">HHB9708</strain>
    </source>
</reference>
<gene>
    <name evidence="1" type="ORF">SISNIDRAFT_482562</name>
</gene>
<dbReference type="AlphaFoldDB" id="A0A164YBS3"/>
<evidence type="ECO:0000313" key="1">
    <source>
        <dbReference type="EMBL" id="KZS96767.1"/>
    </source>
</evidence>
<dbReference type="EMBL" id="KV419398">
    <property type="protein sequence ID" value="KZS96767.1"/>
    <property type="molecule type" value="Genomic_DNA"/>
</dbReference>
<dbReference type="Proteomes" id="UP000076722">
    <property type="component" value="Unassembled WGS sequence"/>
</dbReference>
<dbReference type="InterPro" id="IPR032675">
    <property type="entry name" value="LRR_dom_sf"/>
</dbReference>
<proteinExistence type="predicted"/>
<accession>A0A164YBS3</accession>
<dbReference type="SUPFAM" id="SSF52047">
    <property type="entry name" value="RNI-like"/>
    <property type="match status" value="1"/>
</dbReference>